<evidence type="ECO:0000256" key="4">
    <source>
        <dbReference type="ARBA" id="ARBA00022692"/>
    </source>
</evidence>
<dbReference type="InterPro" id="IPR003445">
    <property type="entry name" value="Cat_transpt"/>
</dbReference>
<proteinExistence type="predicted"/>
<sequence length="607" mass="67616">MDIKHIQFTCRMYWANMKGLLNIVAEGFILLASIASLFVLIYQFGFQQTGETIHSLYLSRIYILLAFFIGITLRYIVRFNEIIQEKLLYLDIGIYFLLFAVLSAKVFFRDVMEQSLPYLSFLSSPLFVYIMILLLSVIHLSRQTFTLMQTHIKPSLLFLLSFIFVILIGAGLLMLPNATTRPIHFVDALFTATTSVCVTGLTTVDVATTFTHIGHIIIMILIQIGGIGVMTFTSFFALSFMGHSSFTSKLVLKDMLNEDRIGGLFKVILNILFVTFFIEGVGAYFIYMDIRGTLPGGNTQGDIFFAIFHAVSAFCNAGISTLSGNMCDPVVVHNYNLHVWISLLIIFGGLGFPIVFNYLKLLRHFIVNTFMIAIGQQKHYIHTPRIINIHTYIVVICTLTLIVGGTALYYLFEVNNTLAGLPLKGKLADSLLGAVTPRTAGFTIANMDALRPVTLMMTLILMVIGAAPMSTGGGLKVTTVLVAILTAINVAREKEKVEIRKREISPSTIRRAFATIVLYFLFASLAVWILSYTEEGTPVFTLTFEVVSALSTVGSSLNFSPLLSTPGKLIIISAMLIGRIGVLTFVVSFIREYKKRDYTYPQENILM</sequence>
<dbReference type="AlphaFoldDB" id="A0A0F5ISC3"/>
<dbReference type="HOGENOM" id="CLU_026429_3_1_10"/>
<keyword evidence="3" id="KW-1003">Cell membrane</keyword>
<dbReference type="PANTHER" id="PTHR32024:SF1">
    <property type="entry name" value="KTR SYSTEM POTASSIUM UPTAKE PROTEIN B"/>
    <property type="match status" value="1"/>
</dbReference>
<evidence type="ECO:0000313" key="9">
    <source>
        <dbReference type="EMBL" id="KKB48461.1"/>
    </source>
</evidence>
<keyword evidence="4 8" id="KW-0812">Transmembrane</keyword>
<name>A0A0F5ISC3_9BACT</name>
<dbReference type="Proteomes" id="UP000033035">
    <property type="component" value="Unassembled WGS sequence"/>
</dbReference>
<reference evidence="9 10" key="1">
    <citation type="submission" date="2013-04" db="EMBL/GenBank/DDBJ databases">
        <title>The Genome Sequence of Parabacteroides gordonii DSM 23371.</title>
        <authorList>
            <consortium name="The Broad Institute Genomics Platform"/>
            <person name="Earl A."/>
            <person name="Ward D."/>
            <person name="Feldgarden M."/>
            <person name="Gevers D."/>
            <person name="Martens E."/>
            <person name="Sakamoto M."/>
            <person name="Benno Y."/>
            <person name="Suzuki N."/>
            <person name="Matsunaga N."/>
            <person name="Koshihara K."/>
            <person name="Seki M."/>
            <person name="Komiya H."/>
            <person name="Walker B."/>
            <person name="Young S."/>
            <person name="Zeng Q."/>
            <person name="Gargeya S."/>
            <person name="Fitzgerald M."/>
            <person name="Haas B."/>
            <person name="Abouelleil A."/>
            <person name="Allen A.W."/>
            <person name="Alvarado L."/>
            <person name="Arachchi H.M."/>
            <person name="Berlin A.M."/>
            <person name="Chapman S.B."/>
            <person name="Gainer-Dewar J."/>
            <person name="Goldberg J."/>
            <person name="Griggs A."/>
            <person name="Gujja S."/>
            <person name="Hansen M."/>
            <person name="Howarth C."/>
            <person name="Imamovic A."/>
            <person name="Ireland A."/>
            <person name="Larimer J."/>
            <person name="McCowan C."/>
            <person name="Murphy C."/>
            <person name="Pearson M."/>
            <person name="Poon T.W."/>
            <person name="Priest M."/>
            <person name="Roberts A."/>
            <person name="Saif S."/>
            <person name="Shea T."/>
            <person name="Sisk P."/>
            <person name="Sykes S."/>
            <person name="Wortman J."/>
            <person name="Nusbaum C."/>
            <person name="Birren B."/>
        </authorList>
    </citation>
    <scope>NUCLEOTIDE SEQUENCE [LARGE SCALE GENOMIC DNA]</scope>
    <source>
        <strain evidence="9 10">MS-1</strain>
    </source>
</reference>
<keyword evidence="7 8" id="KW-0472">Membrane</keyword>
<feature type="transmembrane region" description="Helical" evidence="8">
    <location>
        <begin position="512"/>
        <end position="532"/>
    </location>
</feature>
<comment type="caution">
    <text evidence="9">The sequence shown here is derived from an EMBL/GenBank/DDBJ whole genome shotgun (WGS) entry which is preliminary data.</text>
</comment>
<feature type="transmembrane region" description="Helical" evidence="8">
    <location>
        <begin position="261"/>
        <end position="287"/>
    </location>
</feature>
<protein>
    <recommendedName>
        <fullName evidence="11">TrkH family potassium uptake protein</fullName>
    </recommendedName>
</protein>
<evidence type="ECO:0008006" key="11">
    <source>
        <dbReference type="Google" id="ProtNLM"/>
    </source>
</evidence>
<feature type="transmembrane region" description="Helical" evidence="8">
    <location>
        <begin position="156"/>
        <end position="176"/>
    </location>
</feature>
<feature type="transmembrane region" description="Helical" evidence="8">
    <location>
        <begin position="569"/>
        <end position="590"/>
    </location>
</feature>
<dbReference type="Pfam" id="PF02386">
    <property type="entry name" value="TrkH"/>
    <property type="match status" value="1"/>
</dbReference>
<evidence type="ECO:0000256" key="2">
    <source>
        <dbReference type="ARBA" id="ARBA00022448"/>
    </source>
</evidence>
<accession>A0A0F5ISC3</accession>
<feature type="transmembrane region" description="Helical" evidence="8">
    <location>
        <begin position="392"/>
        <end position="412"/>
    </location>
</feature>
<feature type="transmembrane region" description="Helical" evidence="8">
    <location>
        <begin position="299"/>
        <end position="319"/>
    </location>
</feature>
<dbReference type="EMBL" id="AQHW01000027">
    <property type="protein sequence ID" value="KKB48461.1"/>
    <property type="molecule type" value="Genomic_DNA"/>
</dbReference>
<feature type="transmembrane region" description="Helical" evidence="8">
    <location>
        <begin position="182"/>
        <end position="204"/>
    </location>
</feature>
<gene>
    <name evidence="9" type="ORF">HMPREF1536_04928</name>
</gene>
<evidence type="ECO:0000256" key="8">
    <source>
        <dbReference type="SAM" id="Phobius"/>
    </source>
</evidence>
<dbReference type="GO" id="GO:0005886">
    <property type="term" value="C:plasma membrane"/>
    <property type="evidence" value="ECO:0007669"/>
    <property type="project" value="UniProtKB-SubCell"/>
</dbReference>
<evidence type="ECO:0000256" key="7">
    <source>
        <dbReference type="ARBA" id="ARBA00023136"/>
    </source>
</evidence>
<feature type="transmembrane region" description="Helical" evidence="8">
    <location>
        <begin position="459"/>
        <end position="491"/>
    </location>
</feature>
<organism evidence="9 10">
    <name type="scientific">Parabacteroides gordonii MS-1 = DSM 23371</name>
    <dbReference type="NCBI Taxonomy" id="1203610"/>
    <lineage>
        <taxon>Bacteria</taxon>
        <taxon>Pseudomonadati</taxon>
        <taxon>Bacteroidota</taxon>
        <taxon>Bacteroidia</taxon>
        <taxon>Bacteroidales</taxon>
        <taxon>Tannerellaceae</taxon>
        <taxon>Parabacteroides</taxon>
    </lineage>
</organism>
<feature type="transmembrane region" description="Helical" evidence="8">
    <location>
        <begin position="216"/>
        <end position="241"/>
    </location>
</feature>
<feature type="transmembrane region" description="Helical" evidence="8">
    <location>
        <begin position="88"/>
        <end position="108"/>
    </location>
</feature>
<evidence type="ECO:0000256" key="3">
    <source>
        <dbReference type="ARBA" id="ARBA00022475"/>
    </source>
</evidence>
<dbReference type="PATRIC" id="fig|1203610.3.peg.5023"/>
<keyword evidence="6" id="KW-0406">Ion transport</keyword>
<evidence type="ECO:0000313" key="10">
    <source>
        <dbReference type="Proteomes" id="UP000033035"/>
    </source>
</evidence>
<dbReference type="PANTHER" id="PTHR32024">
    <property type="entry name" value="TRK SYSTEM POTASSIUM UPTAKE PROTEIN TRKG-RELATED"/>
    <property type="match status" value="1"/>
</dbReference>
<comment type="subcellular location">
    <subcellularLocation>
        <location evidence="1">Cell membrane</location>
        <topology evidence="1">Multi-pass membrane protein</topology>
    </subcellularLocation>
</comment>
<evidence type="ECO:0000256" key="6">
    <source>
        <dbReference type="ARBA" id="ARBA00023065"/>
    </source>
</evidence>
<evidence type="ECO:0000256" key="1">
    <source>
        <dbReference type="ARBA" id="ARBA00004651"/>
    </source>
</evidence>
<feature type="transmembrane region" description="Helical" evidence="8">
    <location>
        <begin position="339"/>
        <end position="359"/>
    </location>
</feature>
<keyword evidence="10" id="KW-1185">Reference proteome</keyword>
<evidence type="ECO:0000256" key="5">
    <source>
        <dbReference type="ARBA" id="ARBA00022989"/>
    </source>
</evidence>
<dbReference type="STRING" id="1203610.HMPREF1536_04928"/>
<keyword evidence="2" id="KW-0813">Transport</keyword>
<feature type="transmembrane region" description="Helical" evidence="8">
    <location>
        <begin position="120"/>
        <end position="140"/>
    </location>
</feature>
<dbReference type="RefSeq" id="WP_028728396.1">
    <property type="nucleotide sequence ID" value="NZ_AUAE01000030.1"/>
</dbReference>
<dbReference type="GO" id="GO:0008324">
    <property type="term" value="F:monoatomic cation transmembrane transporter activity"/>
    <property type="evidence" value="ECO:0007669"/>
    <property type="project" value="InterPro"/>
</dbReference>
<feature type="transmembrane region" description="Helical" evidence="8">
    <location>
        <begin position="57"/>
        <end position="76"/>
    </location>
</feature>
<dbReference type="GO" id="GO:0030001">
    <property type="term" value="P:metal ion transport"/>
    <property type="evidence" value="ECO:0007669"/>
    <property type="project" value="UniProtKB-ARBA"/>
</dbReference>
<feature type="transmembrane region" description="Helical" evidence="8">
    <location>
        <begin position="20"/>
        <end position="45"/>
    </location>
</feature>
<keyword evidence="5 8" id="KW-1133">Transmembrane helix</keyword>